<comment type="subcellular location">
    <subcellularLocation>
        <location evidence="1">Membrane</location>
        <topology evidence="1">Multi-pass membrane protein</topology>
    </subcellularLocation>
</comment>
<evidence type="ECO:0000256" key="1">
    <source>
        <dbReference type="ARBA" id="ARBA00004141"/>
    </source>
</evidence>
<dbReference type="AlphaFoldDB" id="A0A364N662"/>
<evidence type="ECO:0000259" key="8">
    <source>
        <dbReference type="Pfam" id="PF20684"/>
    </source>
</evidence>
<accession>A0A364N662</accession>
<dbReference type="Pfam" id="PF20684">
    <property type="entry name" value="Fung_rhodopsin"/>
    <property type="match status" value="1"/>
</dbReference>
<feature type="transmembrane region" description="Helical" evidence="7">
    <location>
        <begin position="164"/>
        <end position="186"/>
    </location>
</feature>
<dbReference type="PANTHER" id="PTHR33048:SF131">
    <property type="entry name" value="INTEGRAL MEMBRANE PROTEIN"/>
    <property type="match status" value="1"/>
</dbReference>
<keyword evidence="3 7" id="KW-1133">Transmembrane helix</keyword>
<sequence length="364" mass="41074">MSEDLRPTIIGVNVTLILLTLAATGCRIGRKITILSSFGWHDALATFGAISAIIFSLLQMSGTRLGGGLPMSLLPPENKTPFLKLAMGSMVFYFICNWAVKHSLLFFYAELTFERWHRRFIYIMHLFAFSFGFACVTIVIFQCLPVKKMWNGAVEGRCIDIDAFSYFNAIFMLVNDIVLYIMPVIFTWHLQLRRPHRIAVNCLFALGGLVLAASSARVYFVYEQATKPDFPYRFASMMICAVIENHLAVIVACAPSIKAVLLKVYPDLQSKFEKILSDENSNRNRYRGRYRTDESATLDVEAGRIVEMKDVEVTVERPRLPNQPSSGTNSSKSSSRRDRWWRAPNDWAVASTTTTVTSNSEAKA</sequence>
<dbReference type="PANTHER" id="PTHR33048">
    <property type="entry name" value="PTH11-LIKE INTEGRAL MEMBRANE PROTEIN (AFU_ORTHOLOGUE AFUA_5G11245)"/>
    <property type="match status" value="1"/>
</dbReference>
<proteinExistence type="inferred from homology"/>
<feature type="region of interest" description="Disordered" evidence="6">
    <location>
        <begin position="316"/>
        <end position="346"/>
    </location>
</feature>
<keyword evidence="2 7" id="KW-0812">Transmembrane</keyword>
<dbReference type="InterPro" id="IPR052337">
    <property type="entry name" value="SAT4-like"/>
</dbReference>
<feature type="transmembrane region" description="Helical" evidence="7">
    <location>
        <begin position="234"/>
        <end position="254"/>
    </location>
</feature>
<feature type="transmembrane region" description="Helical" evidence="7">
    <location>
        <begin position="6"/>
        <end position="26"/>
    </location>
</feature>
<reference evidence="10" key="1">
    <citation type="submission" date="2018-05" db="EMBL/GenBank/DDBJ databases">
        <title>Draft genome sequence of Stemphylium lycopersici strain CIDEFI 213.</title>
        <authorList>
            <person name="Medina R."/>
            <person name="Franco M.E.E."/>
            <person name="Lucentini C.G."/>
            <person name="Saparrat M.C.N."/>
            <person name="Balatti P.A."/>
        </authorList>
    </citation>
    <scope>NUCLEOTIDE SEQUENCE [LARGE SCALE GENOMIC DNA]</scope>
    <source>
        <strain evidence="10">CIDEFI 213</strain>
    </source>
</reference>
<feature type="transmembrane region" description="Helical" evidence="7">
    <location>
        <begin position="120"/>
        <end position="144"/>
    </location>
</feature>
<comment type="caution">
    <text evidence="9">The sequence shown here is derived from an EMBL/GenBank/DDBJ whole genome shotgun (WGS) entry which is preliminary data.</text>
</comment>
<evidence type="ECO:0000256" key="4">
    <source>
        <dbReference type="ARBA" id="ARBA00023136"/>
    </source>
</evidence>
<evidence type="ECO:0000256" key="5">
    <source>
        <dbReference type="ARBA" id="ARBA00038359"/>
    </source>
</evidence>
<evidence type="ECO:0000256" key="2">
    <source>
        <dbReference type="ARBA" id="ARBA00022692"/>
    </source>
</evidence>
<feature type="transmembrane region" description="Helical" evidence="7">
    <location>
        <begin position="198"/>
        <end position="222"/>
    </location>
</feature>
<keyword evidence="10" id="KW-1185">Reference proteome</keyword>
<name>A0A364N662_STELY</name>
<dbReference type="Proteomes" id="UP000249619">
    <property type="component" value="Unassembled WGS sequence"/>
</dbReference>
<protein>
    <recommendedName>
        <fullName evidence="8">Rhodopsin domain-containing protein</fullName>
    </recommendedName>
</protein>
<organism evidence="9 10">
    <name type="scientific">Stemphylium lycopersici</name>
    <name type="common">Tomato gray leaf spot disease fungus</name>
    <name type="synonym">Thyrospora lycopersici</name>
    <dbReference type="NCBI Taxonomy" id="183478"/>
    <lineage>
        <taxon>Eukaryota</taxon>
        <taxon>Fungi</taxon>
        <taxon>Dikarya</taxon>
        <taxon>Ascomycota</taxon>
        <taxon>Pezizomycotina</taxon>
        <taxon>Dothideomycetes</taxon>
        <taxon>Pleosporomycetidae</taxon>
        <taxon>Pleosporales</taxon>
        <taxon>Pleosporineae</taxon>
        <taxon>Pleosporaceae</taxon>
        <taxon>Stemphylium</taxon>
    </lineage>
</organism>
<dbReference type="OrthoDB" id="5413793at2759"/>
<evidence type="ECO:0000313" key="10">
    <source>
        <dbReference type="Proteomes" id="UP000249619"/>
    </source>
</evidence>
<evidence type="ECO:0000256" key="3">
    <source>
        <dbReference type="ARBA" id="ARBA00022989"/>
    </source>
</evidence>
<dbReference type="EMBL" id="QGDH01000048">
    <property type="protein sequence ID" value="RAR12613.1"/>
    <property type="molecule type" value="Genomic_DNA"/>
</dbReference>
<evidence type="ECO:0000256" key="7">
    <source>
        <dbReference type="SAM" id="Phobius"/>
    </source>
</evidence>
<dbReference type="InterPro" id="IPR049326">
    <property type="entry name" value="Rhodopsin_dom_fungi"/>
</dbReference>
<keyword evidence="4 7" id="KW-0472">Membrane</keyword>
<dbReference type="PROSITE" id="PS51257">
    <property type="entry name" value="PROKAR_LIPOPROTEIN"/>
    <property type="match status" value="1"/>
</dbReference>
<dbReference type="GO" id="GO:0016020">
    <property type="term" value="C:membrane"/>
    <property type="evidence" value="ECO:0007669"/>
    <property type="project" value="UniProtKB-SubCell"/>
</dbReference>
<gene>
    <name evidence="9" type="ORF">DDE83_004010</name>
</gene>
<comment type="similarity">
    <text evidence="5">Belongs to the SAT4 family.</text>
</comment>
<feature type="transmembrane region" description="Helical" evidence="7">
    <location>
        <begin position="82"/>
        <end position="100"/>
    </location>
</feature>
<evidence type="ECO:0000313" key="9">
    <source>
        <dbReference type="EMBL" id="RAR12613.1"/>
    </source>
</evidence>
<feature type="transmembrane region" description="Helical" evidence="7">
    <location>
        <begin position="38"/>
        <end position="62"/>
    </location>
</feature>
<feature type="domain" description="Rhodopsin" evidence="8">
    <location>
        <begin position="27"/>
        <end position="261"/>
    </location>
</feature>
<evidence type="ECO:0000256" key="6">
    <source>
        <dbReference type="SAM" id="MobiDB-lite"/>
    </source>
</evidence>